<reference evidence="1 2" key="1">
    <citation type="submission" date="2019-01" db="EMBL/GenBank/DDBJ databases">
        <title>Genome sequences of Streptomyces and Rhizobium isolates collected from root and soil.</title>
        <authorList>
            <person name="Chhettri S."/>
            <person name="Sevigny J.L."/>
            <person name="Sen A."/>
            <person name="Ennis N."/>
            <person name="Tisa L."/>
        </authorList>
    </citation>
    <scope>NUCLEOTIDE SEQUENCE [LARGE SCALE GENOMIC DNA]</scope>
    <source>
        <strain evidence="1 2">San01</strain>
    </source>
</reference>
<keyword evidence="2" id="KW-1185">Reference proteome</keyword>
<evidence type="ECO:0000313" key="2">
    <source>
        <dbReference type="Proteomes" id="UP000283128"/>
    </source>
</evidence>
<gene>
    <name evidence="1" type="ORF">EOT10_23545</name>
</gene>
<dbReference type="Proteomes" id="UP000283128">
    <property type="component" value="Unassembled WGS sequence"/>
</dbReference>
<dbReference type="RefSeq" id="WP_127830273.1">
    <property type="nucleotide sequence ID" value="NZ_RZYA01000011.1"/>
</dbReference>
<proteinExistence type="predicted"/>
<dbReference type="AlphaFoldDB" id="A0A437PJE9"/>
<evidence type="ECO:0000313" key="1">
    <source>
        <dbReference type="EMBL" id="RVU22403.1"/>
    </source>
</evidence>
<accession>A0A437PJE9</accession>
<dbReference type="EMBL" id="RZYA01000011">
    <property type="protein sequence ID" value="RVU22403.1"/>
    <property type="molecule type" value="Genomic_DNA"/>
</dbReference>
<protein>
    <submittedName>
        <fullName evidence="1">Uncharacterized protein</fullName>
    </submittedName>
</protein>
<dbReference type="OrthoDB" id="4225947at2"/>
<sequence length="116" mass="11734">MSGDNYHVGDKVIMNGGTNNKGIVKNAAPTAAMGPELASAIAALTEELRLLRAQVSPLGAQTIDESLPVLAPDAVVQPQARTRALMAVAGVAATAGALGVPIVEAVNRILQLLGAQ</sequence>
<name>A0A437PJE9_9ACTN</name>
<comment type="caution">
    <text evidence="1">The sequence shown here is derived from an EMBL/GenBank/DDBJ whole genome shotgun (WGS) entry which is preliminary data.</text>
</comment>
<organism evidence="1 2">
    <name type="scientific">Streptomyces antnestii</name>
    <dbReference type="NCBI Taxonomy" id="2494256"/>
    <lineage>
        <taxon>Bacteria</taxon>
        <taxon>Bacillati</taxon>
        <taxon>Actinomycetota</taxon>
        <taxon>Actinomycetes</taxon>
        <taxon>Kitasatosporales</taxon>
        <taxon>Streptomycetaceae</taxon>
        <taxon>Streptomyces</taxon>
    </lineage>
</organism>